<dbReference type="GO" id="GO:0046872">
    <property type="term" value="F:metal ion binding"/>
    <property type="evidence" value="ECO:0007669"/>
    <property type="project" value="UniProtKB-KW"/>
</dbReference>
<evidence type="ECO:0000256" key="27">
    <source>
        <dbReference type="ARBA" id="ARBA00048038"/>
    </source>
</evidence>
<feature type="binding site" evidence="33">
    <location>
        <position position="54"/>
    </location>
    <ligand>
        <name>GMP</name>
        <dbReference type="ChEBI" id="CHEBI:58115"/>
    </ligand>
</feature>
<dbReference type="GO" id="GO:0005524">
    <property type="term" value="F:ATP binding"/>
    <property type="evidence" value="ECO:0007669"/>
    <property type="project" value="UniProtKB-KW"/>
</dbReference>
<keyword evidence="9 33" id="KW-0479">Metal-binding</keyword>
<comment type="catalytic activity">
    <reaction evidence="16">
        <text>dIMP + H2O = 2'-deoxyinosine + phosphate</text>
        <dbReference type="Rhea" id="RHEA:29383"/>
        <dbReference type="ChEBI" id="CHEBI:15377"/>
        <dbReference type="ChEBI" id="CHEBI:28997"/>
        <dbReference type="ChEBI" id="CHEBI:43474"/>
        <dbReference type="ChEBI" id="CHEBI:61194"/>
    </reaction>
    <physiologicalReaction direction="left-to-right" evidence="16">
        <dbReference type="Rhea" id="RHEA:29384"/>
    </physiologicalReaction>
</comment>
<evidence type="ECO:0000256" key="19">
    <source>
        <dbReference type="ARBA" id="ARBA00036695"/>
    </source>
</evidence>
<dbReference type="CDD" id="cd07522">
    <property type="entry name" value="HAD_cN-II"/>
    <property type="match status" value="1"/>
</dbReference>
<evidence type="ECO:0000256" key="8">
    <source>
        <dbReference type="ARBA" id="ARBA00022679"/>
    </source>
</evidence>
<keyword evidence="8" id="KW-0808">Transferase</keyword>
<keyword evidence="14" id="KW-0546">Nucleotide metabolism</keyword>
<evidence type="ECO:0000256" key="1">
    <source>
        <dbReference type="ARBA" id="ARBA00004514"/>
    </source>
</evidence>
<keyword evidence="11" id="KW-0378">Hydrolase</keyword>
<evidence type="ECO:0000256" key="29">
    <source>
        <dbReference type="ARBA" id="ARBA00048155"/>
    </source>
</evidence>
<keyword evidence="13 33" id="KW-0460">Magnesium</keyword>
<accession>A0A553Q502</accession>
<evidence type="ECO:0000256" key="33">
    <source>
        <dbReference type="PIRSR" id="PIRSR017434-2"/>
    </source>
</evidence>
<protein>
    <recommendedName>
        <fullName evidence="22">Cytosolic purine 5'-nucleotidase</fullName>
        <ecNumber evidence="21">2.7.1.77</ecNumber>
        <ecNumber evidence="4">3.1.3.5</ecNumber>
        <ecNumber evidence="5">3.1.3.99</ecNumber>
    </recommendedName>
    <alternativeName>
        <fullName evidence="23">Cytosolic nucleoside phosphotransferase 5'N</fullName>
    </alternativeName>
</protein>
<evidence type="ECO:0000256" key="25">
    <source>
        <dbReference type="ARBA" id="ARBA00047396"/>
    </source>
</evidence>
<comment type="catalytic activity">
    <reaction evidence="19">
        <text>GMP + H2O = guanosine + phosphate</text>
        <dbReference type="Rhea" id="RHEA:27714"/>
        <dbReference type="ChEBI" id="CHEBI:15377"/>
        <dbReference type="ChEBI" id="CHEBI:16750"/>
        <dbReference type="ChEBI" id="CHEBI:43474"/>
        <dbReference type="ChEBI" id="CHEBI:58115"/>
    </reaction>
    <physiologicalReaction direction="left-to-right" evidence="19">
        <dbReference type="Rhea" id="RHEA:27715"/>
    </physiologicalReaction>
</comment>
<evidence type="ECO:0000256" key="31">
    <source>
        <dbReference type="ARBA" id="ARBA00048783"/>
    </source>
</evidence>
<evidence type="ECO:0000256" key="21">
    <source>
        <dbReference type="ARBA" id="ARBA00038866"/>
    </source>
</evidence>
<dbReference type="OrthoDB" id="10252832at2759"/>
<evidence type="ECO:0000313" key="35">
    <source>
        <dbReference type="EMBL" id="TRY85019.1"/>
    </source>
</evidence>
<evidence type="ECO:0000256" key="32">
    <source>
        <dbReference type="PIRSR" id="PIRSR017434-1"/>
    </source>
</evidence>
<feature type="binding site" evidence="33">
    <location>
        <position position="52"/>
    </location>
    <ligand>
        <name>Mg(2+)</name>
        <dbReference type="ChEBI" id="CHEBI:18420"/>
    </ligand>
</feature>
<keyword evidence="6" id="KW-0963">Cytoplasm</keyword>
<feature type="binding site" evidence="33">
    <location>
        <position position="346"/>
    </location>
    <ligand>
        <name>Mg(2+)</name>
        <dbReference type="ChEBI" id="CHEBI:18420"/>
    </ligand>
</feature>
<dbReference type="EMBL" id="SRMA01026330">
    <property type="protein sequence ID" value="TRY85019.1"/>
    <property type="molecule type" value="Genomic_DNA"/>
</dbReference>
<dbReference type="NCBIfam" id="TIGR02244">
    <property type="entry name" value="HAD-IG-Ncltidse"/>
    <property type="match status" value="1"/>
</dbReference>
<keyword evidence="7" id="KW-0021">Allosteric enzyme</keyword>
<evidence type="ECO:0000256" key="3">
    <source>
        <dbReference type="ARBA" id="ARBA00011881"/>
    </source>
</evidence>
<dbReference type="GO" id="GO:0050146">
    <property type="term" value="F:nucleoside phosphotransferase activity"/>
    <property type="evidence" value="ECO:0007669"/>
    <property type="project" value="UniProtKB-EC"/>
</dbReference>
<comment type="catalytic activity">
    <reaction evidence="30">
        <text>a 2'-deoxyribonucleoside + a ribonucleoside 5'-phosphate = a ribonucleoside + a 2'-deoxyribonucleoside 5'-phosphate</text>
        <dbReference type="Rhea" id="RHEA:19961"/>
        <dbReference type="ChEBI" id="CHEBI:18254"/>
        <dbReference type="ChEBI" id="CHEBI:18274"/>
        <dbReference type="ChEBI" id="CHEBI:58043"/>
        <dbReference type="ChEBI" id="CHEBI:65317"/>
        <dbReference type="EC" id="2.7.1.77"/>
    </reaction>
</comment>
<comment type="catalytic activity">
    <reaction evidence="27">
        <text>inosine + GMP = guanosine + IMP</text>
        <dbReference type="Rhea" id="RHEA:69584"/>
        <dbReference type="ChEBI" id="CHEBI:16750"/>
        <dbReference type="ChEBI" id="CHEBI:17596"/>
        <dbReference type="ChEBI" id="CHEBI:58053"/>
        <dbReference type="ChEBI" id="CHEBI:58115"/>
    </reaction>
</comment>
<evidence type="ECO:0000256" key="10">
    <source>
        <dbReference type="ARBA" id="ARBA00022741"/>
    </source>
</evidence>
<comment type="catalytic activity">
    <reaction evidence="20">
        <text>dGMP + H2O = 2'-deoxyguanosine + phosphate</text>
        <dbReference type="Rhea" id="RHEA:29379"/>
        <dbReference type="ChEBI" id="CHEBI:15377"/>
        <dbReference type="ChEBI" id="CHEBI:17172"/>
        <dbReference type="ChEBI" id="CHEBI:43474"/>
        <dbReference type="ChEBI" id="CHEBI:57673"/>
    </reaction>
    <physiologicalReaction direction="left-to-right" evidence="20">
        <dbReference type="Rhea" id="RHEA:29380"/>
    </physiologicalReaction>
</comment>
<comment type="catalytic activity">
    <reaction evidence="26">
        <text>XMP + H2O = xanthosine + phosphate</text>
        <dbReference type="Rhea" id="RHEA:28530"/>
        <dbReference type="ChEBI" id="CHEBI:15377"/>
        <dbReference type="ChEBI" id="CHEBI:18107"/>
        <dbReference type="ChEBI" id="CHEBI:43474"/>
        <dbReference type="ChEBI" id="CHEBI:57464"/>
    </reaction>
    <physiologicalReaction direction="left-to-right" evidence="26">
        <dbReference type="Rhea" id="RHEA:28531"/>
    </physiologicalReaction>
</comment>
<evidence type="ECO:0000256" key="13">
    <source>
        <dbReference type="ARBA" id="ARBA00022842"/>
    </source>
</evidence>
<evidence type="ECO:0000256" key="6">
    <source>
        <dbReference type="ARBA" id="ARBA00022490"/>
    </source>
</evidence>
<feature type="region of interest" description="Disordered" evidence="34">
    <location>
        <begin position="526"/>
        <end position="553"/>
    </location>
</feature>
<evidence type="ECO:0000256" key="30">
    <source>
        <dbReference type="ARBA" id="ARBA00048156"/>
    </source>
</evidence>
<evidence type="ECO:0000256" key="5">
    <source>
        <dbReference type="ARBA" id="ARBA00012894"/>
    </source>
</evidence>
<evidence type="ECO:0000256" key="12">
    <source>
        <dbReference type="ARBA" id="ARBA00022840"/>
    </source>
</evidence>
<comment type="catalytic activity">
    <reaction evidence="29">
        <text>inosine + AMP = IMP + adenosine</text>
        <dbReference type="Rhea" id="RHEA:69596"/>
        <dbReference type="ChEBI" id="CHEBI:16335"/>
        <dbReference type="ChEBI" id="CHEBI:17596"/>
        <dbReference type="ChEBI" id="CHEBI:58053"/>
        <dbReference type="ChEBI" id="CHEBI:456215"/>
    </reaction>
</comment>
<evidence type="ECO:0000256" key="34">
    <source>
        <dbReference type="SAM" id="MobiDB-lite"/>
    </source>
</evidence>
<evidence type="ECO:0000256" key="9">
    <source>
        <dbReference type="ARBA" id="ARBA00022723"/>
    </source>
</evidence>
<reference evidence="35 36" key="1">
    <citation type="journal article" date="2019" name="Sci. Data">
        <title>Hybrid genome assembly and annotation of Danionella translucida.</title>
        <authorList>
            <person name="Kadobianskyi M."/>
            <person name="Schulze L."/>
            <person name="Schuelke M."/>
            <person name="Judkewitz B."/>
        </authorList>
    </citation>
    <scope>NUCLEOTIDE SEQUENCE [LARGE SCALE GENOMIC DNA]</scope>
    <source>
        <strain evidence="35 36">Bolton</strain>
    </source>
</reference>
<dbReference type="GO" id="GO:0008253">
    <property type="term" value="F:5'-nucleotidase activity"/>
    <property type="evidence" value="ECO:0007669"/>
    <property type="project" value="UniProtKB-EC"/>
</dbReference>
<dbReference type="Pfam" id="PF05761">
    <property type="entry name" value="5_nucleotid"/>
    <property type="match status" value="1"/>
</dbReference>
<dbReference type="PIRSF" id="PIRSF017434">
    <property type="entry name" value="Purine_5'-nucleotidase"/>
    <property type="match status" value="1"/>
</dbReference>
<comment type="function">
    <text evidence="24">Broad specificity cytosolic 5'-nucleotidase that catalyzes the dephosphorylation of 6-hydroxypurine nucleoside 5'-monophosphates. In addition, possesses a phosphotransferase activity by which it can transfer a phosphate from a donor nucleoside monophosphate to an acceptor nucleoside, preferably inosine, deoxyinosine and guanosine. Has the highest activities for IMP and GMP followed by dIMP, dGMP and XMP. Could also catalyze the transfer of phosphates from pyrimidine monophosphates but with lower efficiency. Through these activities regulates the purine nucleoside/nucleotide pools within the cell.</text>
</comment>
<evidence type="ECO:0000256" key="20">
    <source>
        <dbReference type="ARBA" id="ARBA00036911"/>
    </source>
</evidence>
<proteinExistence type="inferred from homology"/>
<dbReference type="FunFam" id="3.40.50.1000:FF:000021">
    <property type="entry name" value="NT5C2 isoform 1"/>
    <property type="match status" value="1"/>
</dbReference>
<dbReference type="EC" id="3.1.3.5" evidence="4"/>
<sequence>MTTSWSDRLQNYAELPANMDGSSMKKYRREAHHRIFVNRSLAMEKIKSFGFDMDYTLAGEKNRVEARVYKSPEYESLGFDLTVERLVSIGYPQELLNFVYDPTFPTRGLVFDTMYGNLLKVDAYGNILVCAHGFNFMRGPEIRELYPNKFIQRGDTERFYILNTLFNLPETYLFACLVDFFTSCSRYASCEMGFKDGDLFMSFKSMFQDVRDAVDWVHFKGSLKEKTVENLEKYVVKDAKLPLLLSRMNEVSKVFLVTNSDYKYTDSGSPHRPWQSYFDLILVDAKKPVFFGEGTVLRQVDTTTGRLKIGTYTGPLQHGIVYSGGSSDIVCDLLGAKGKDILYIGDHIFGDILKSKKRQGWRTFLVIPELAQELHVWTDKSSLFEELQSLDIFLAELYKHLDSSSNERPDISSLQRRIKKVTHDMDMCYGMMGSLFRSGSRQTLFASQVMRYADLYAASFINLLYYPFSYLFRAAHVLMPHESTVEHTHVDINDLESPMATRNRHAIDFRERECKRHQLTRSISEINPPHLFPQTPQEITHCHDEDDDEEEEE</sequence>
<dbReference type="GO" id="GO:0005829">
    <property type="term" value="C:cytosol"/>
    <property type="evidence" value="ECO:0007669"/>
    <property type="project" value="UniProtKB-SubCell"/>
</dbReference>
<evidence type="ECO:0000256" key="22">
    <source>
        <dbReference type="ARBA" id="ARBA00040391"/>
    </source>
</evidence>
<comment type="catalytic activity">
    <reaction evidence="18">
        <text>dGMP + inosine = 2'-deoxyguanosine + IMP</text>
        <dbReference type="Rhea" id="RHEA:69580"/>
        <dbReference type="ChEBI" id="CHEBI:17172"/>
        <dbReference type="ChEBI" id="CHEBI:17596"/>
        <dbReference type="ChEBI" id="CHEBI:57673"/>
        <dbReference type="ChEBI" id="CHEBI:58053"/>
    </reaction>
</comment>
<keyword evidence="12" id="KW-0067">ATP-binding</keyword>
<dbReference type="EC" id="2.7.1.77" evidence="21"/>
<evidence type="ECO:0000256" key="4">
    <source>
        <dbReference type="ARBA" id="ARBA00012643"/>
    </source>
</evidence>
<evidence type="ECO:0000256" key="15">
    <source>
        <dbReference type="ARBA" id="ARBA00035871"/>
    </source>
</evidence>
<name>A0A553Q502_9TELE</name>
<dbReference type="InterPro" id="IPR008380">
    <property type="entry name" value="HAD-SF_hydro_IG_5-nucl"/>
</dbReference>
<comment type="catalytic activity">
    <reaction evidence="31">
        <text>inosine + CMP = cytidine + IMP</text>
        <dbReference type="Rhea" id="RHEA:69592"/>
        <dbReference type="ChEBI" id="CHEBI:17562"/>
        <dbReference type="ChEBI" id="CHEBI:17596"/>
        <dbReference type="ChEBI" id="CHEBI:58053"/>
        <dbReference type="ChEBI" id="CHEBI:60377"/>
    </reaction>
</comment>
<organism evidence="35 36">
    <name type="scientific">Danionella cerebrum</name>
    <dbReference type="NCBI Taxonomy" id="2873325"/>
    <lineage>
        <taxon>Eukaryota</taxon>
        <taxon>Metazoa</taxon>
        <taxon>Chordata</taxon>
        <taxon>Craniata</taxon>
        <taxon>Vertebrata</taxon>
        <taxon>Euteleostomi</taxon>
        <taxon>Actinopterygii</taxon>
        <taxon>Neopterygii</taxon>
        <taxon>Teleostei</taxon>
        <taxon>Ostariophysi</taxon>
        <taxon>Cypriniformes</taxon>
        <taxon>Danionidae</taxon>
        <taxon>Danioninae</taxon>
        <taxon>Danionella</taxon>
    </lineage>
</organism>
<evidence type="ECO:0000256" key="24">
    <source>
        <dbReference type="ARBA" id="ARBA00046009"/>
    </source>
</evidence>
<dbReference type="Gene3D" id="3.40.50.1000">
    <property type="entry name" value="HAD superfamily/HAD-like"/>
    <property type="match status" value="1"/>
</dbReference>
<dbReference type="InterPro" id="IPR016695">
    <property type="entry name" value="Pur_nucleotidase"/>
</dbReference>
<comment type="caution">
    <text evidence="35">The sequence shown here is derived from an EMBL/GenBank/DDBJ whole genome shotgun (WGS) entry which is preliminary data.</text>
</comment>
<dbReference type="PANTHER" id="PTHR12103:SF17">
    <property type="entry name" value="CYTOSOLIC PURINE 5'-NUCLEOTIDASE"/>
    <property type="match status" value="1"/>
</dbReference>
<comment type="similarity">
    <text evidence="2">Belongs to the 5'(3')-deoxyribonucleotidase family.</text>
</comment>
<evidence type="ECO:0000256" key="18">
    <source>
        <dbReference type="ARBA" id="ARBA00036593"/>
    </source>
</evidence>
<evidence type="ECO:0000256" key="23">
    <source>
        <dbReference type="ARBA" id="ARBA00042328"/>
    </source>
</evidence>
<comment type="subunit">
    <text evidence="3">Homotetramer.</text>
</comment>
<evidence type="ECO:0000313" key="36">
    <source>
        <dbReference type="Proteomes" id="UP000316079"/>
    </source>
</evidence>
<comment type="catalytic activity">
    <reaction evidence="25">
        <text>inosine + UMP = uridine + IMP</text>
        <dbReference type="Rhea" id="RHEA:69588"/>
        <dbReference type="ChEBI" id="CHEBI:16704"/>
        <dbReference type="ChEBI" id="CHEBI:17596"/>
        <dbReference type="ChEBI" id="CHEBI:57865"/>
        <dbReference type="ChEBI" id="CHEBI:58053"/>
    </reaction>
</comment>
<dbReference type="PANTHER" id="PTHR12103">
    <property type="entry name" value="5'-NUCLEOTIDASE DOMAIN-CONTAINING"/>
    <property type="match status" value="1"/>
</dbReference>
<evidence type="ECO:0000256" key="28">
    <source>
        <dbReference type="ARBA" id="ARBA00048127"/>
    </source>
</evidence>
<dbReference type="InterPro" id="IPR023214">
    <property type="entry name" value="HAD_sf"/>
</dbReference>
<keyword evidence="36" id="KW-1185">Reference proteome</keyword>
<comment type="catalytic activity">
    <reaction evidence="28">
        <text>IMP + H2O = inosine + phosphate</text>
        <dbReference type="Rhea" id="RHEA:27718"/>
        <dbReference type="ChEBI" id="CHEBI:15377"/>
        <dbReference type="ChEBI" id="CHEBI:17596"/>
        <dbReference type="ChEBI" id="CHEBI:43474"/>
        <dbReference type="ChEBI" id="CHEBI:58053"/>
        <dbReference type="EC" id="3.1.3.99"/>
    </reaction>
    <physiologicalReaction direction="left-to-right" evidence="28">
        <dbReference type="Rhea" id="RHEA:27719"/>
    </physiologicalReaction>
</comment>
<evidence type="ECO:0000256" key="17">
    <source>
        <dbReference type="ARBA" id="ARBA00036258"/>
    </source>
</evidence>
<comment type="cofactor">
    <cofactor evidence="33">
        <name>Mg(2+)</name>
        <dbReference type="ChEBI" id="CHEBI:18420"/>
    </cofactor>
    <text evidence="33">Binds 1 Mg(2+) ion per subunit.</text>
</comment>
<keyword evidence="10" id="KW-0547">Nucleotide-binding</keyword>
<comment type="catalytic activity">
    <reaction evidence="15">
        <text>a ribonucleoside 5'-phosphate + H2O = a ribonucleoside + phosphate</text>
        <dbReference type="Rhea" id="RHEA:12484"/>
        <dbReference type="ChEBI" id="CHEBI:15377"/>
        <dbReference type="ChEBI" id="CHEBI:18254"/>
        <dbReference type="ChEBI" id="CHEBI:43474"/>
        <dbReference type="ChEBI" id="CHEBI:58043"/>
        <dbReference type="EC" id="3.1.3.5"/>
    </reaction>
    <physiologicalReaction direction="left-to-right" evidence="15">
        <dbReference type="Rhea" id="RHEA:12485"/>
    </physiologicalReaction>
</comment>
<dbReference type="AlphaFoldDB" id="A0A553Q502"/>
<evidence type="ECO:0000256" key="16">
    <source>
        <dbReference type="ARBA" id="ARBA00036191"/>
    </source>
</evidence>
<evidence type="ECO:0000256" key="7">
    <source>
        <dbReference type="ARBA" id="ARBA00022533"/>
    </source>
</evidence>
<dbReference type="InterPro" id="IPR036412">
    <property type="entry name" value="HAD-like_sf"/>
</dbReference>
<dbReference type="SUPFAM" id="SSF56784">
    <property type="entry name" value="HAD-like"/>
    <property type="match status" value="1"/>
</dbReference>
<evidence type="ECO:0000256" key="2">
    <source>
        <dbReference type="ARBA" id="ARBA00009589"/>
    </source>
</evidence>
<evidence type="ECO:0000256" key="11">
    <source>
        <dbReference type="ARBA" id="ARBA00022801"/>
    </source>
</evidence>
<dbReference type="GO" id="GO:0046037">
    <property type="term" value="P:GMP metabolic process"/>
    <property type="evidence" value="ECO:0007669"/>
    <property type="project" value="UniProtKB-ARBA"/>
</dbReference>
<evidence type="ECO:0000256" key="14">
    <source>
        <dbReference type="ARBA" id="ARBA00023080"/>
    </source>
</evidence>
<gene>
    <name evidence="35" type="ORF">DNTS_026931</name>
</gene>
<dbReference type="Proteomes" id="UP000316079">
    <property type="component" value="Unassembled WGS sequence"/>
</dbReference>
<dbReference type="EC" id="3.1.3.99" evidence="5"/>
<comment type="subcellular location">
    <subcellularLocation>
        <location evidence="1">Cytoplasm</location>
        <location evidence="1">Cytosol</location>
    </subcellularLocation>
</comment>
<comment type="catalytic activity">
    <reaction evidence="17">
        <text>dIMP + inosine = 2'-deoxyinosine + IMP</text>
        <dbReference type="Rhea" id="RHEA:69572"/>
        <dbReference type="ChEBI" id="CHEBI:17596"/>
        <dbReference type="ChEBI" id="CHEBI:28997"/>
        <dbReference type="ChEBI" id="CHEBI:58053"/>
        <dbReference type="ChEBI" id="CHEBI:61194"/>
    </reaction>
</comment>
<evidence type="ECO:0000256" key="26">
    <source>
        <dbReference type="ARBA" id="ARBA00047560"/>
    </source>
</evidence>
<feature type="active site" description="Nucleophile" evidence="32">
    <location>
        <position position="52"/>
    </location>
</feature>
<feature type="active site" description="Proton donor" evidence="32">
    <location>
        <position position="54"/>
    </location>
</feature>